<gene>
    <name evidence="13" type="ORF">EPUS_02962</name>
</gene>
<dbReference type="AlphaFoldDB" id="U1GK12"/>
<accession>U1GK12</accession>
<organism evidence="13 14">
    <name type="scientific">Endocarpon pusillum (strain Z07020 / HMAS-L-300199)</name>
    <name type="common">Lichen-forming fungus</name>
    <dbReference type="NCBI Taxonomy" id="1263415"/>
    <lineage>
        <taxon>Eukaryota</taxon>
        <taxon>Fungi</taxon>
        <taxon>Dikarya</taxon>
        <taxon>Ascomycota</taxon>
        <taxon>Pezizomycotina</taxon>
        <taxon>Eurotiomycetes</taxon>
        <taxon>Chaetothyriomycetidae</taxon>
        <taxon>Verrucariales</taxon>
        <taxon>Verrucariaceae</taxon>
        <taxon>Endocarpon</taxon>
    </lineage>
</organism>
<evidence type="ECO:0000313" key="13">
    <source>
        <dbReference type="EMBL" id="ERF72171.1"/>
    </source>
</evidence>
<dbReference type="Gene3D" id="3.90.180.10">
    <property type="entry name" value="Medium-chain alcohol dehydrogenases, catalytic domain"/>
    <property type="match status" value="1"/>
</dbReference>
<evidence type="ECO:0000256" key="4">
    <source>
        <dbReference type="ARBA" id="ARBA00022729"/>
    </source>
</evidence>
<dbReference type="GO" id="GO:0005576">
    <property type="term" value="C:extracellular region"/>
    <property type="evidence" value="ECO:0007669"/>
    <property type="project" value="UniProtKB-SubCell"/>
</dbReference>
<evidence type="ECO:0000256" key="9">
    <source>
        <dbReference type="ARBA" id="ARBA00038929"/>
    </source>
</evidence>
<sequence>MSPYSLLQKAALGLSMLSALSNAAPTQGFRLEARDLSFDYNSQKVRGVNLGGWLVSEPWITPSLYERAGGGAVDEYTLCQTLGKDAALSLLSAHWASWITAGDLSSIAAAGLNHVRIPIGYWSVAPLEGDPYVQGALEYLDQAIGWAGGAGLKVIIDLHGGPGSQNGFDNSGRRGAVGWGGGDTVAQTLNAVRTLAERYASNTGVVTSIELLNEPLPPGVNIDTLRQFYNDGFGTIRAVNGDTAVTLSDAFQGPSAWNGFTPGNNIIIDTHIYQVFDIGSLQQTPDGFFGTACSKAGQLLQADKWTIVGEWSGALTDCAKWLNGKDRGARYDGTFGGSPTIGSCAGKYSGSVAALSNDDKYNIRRYIEAQLDAYEARTGWVYWTWKTEGAPEWDMQQQLAGGLFPQPLTDRQYPNHMAPEVLKKQWAQVIEKVGGPVDYKEIDVAQPAPDEVLVDIKYSGLPLVGGHEGAGIVVARGELVDDDVCQISEAADEPLCLKPALSGYTVDGTFQQYCIGQIKAPLKTVDLKELSKIYDLMKEGKITGRYVVKMPE</sequence>
<keyword evidence="14" id="KW-1185">Reference proteome</keyword>
<dbReference type="OMA" id="HYKTWIT"/>
<dbReference type="InterPro" id="IPR050386">
    <property type="entry name" value="Glycosyl_hydrolase_5"/>
</dbReference>
<name>U1GK12_ENDPU</name>
<evidence type="ECO:0000256" key="6">
    <source>
        <dbReference type="ARBA" id="ARBA00023295"/>
    </source>
</evidence>
<keyword evidence="5 10" id="KW-0378">Hydrolase</keyword>
<protein>
    <recommendedName>
        <fullName evidence="9">glucan 1,3-beta-glucosidase</fullName>
        <ecNumber evidence="9">3.2.1.58</ecNumber>
    </recommendedName>
</protein>
<dbReference type="EC" id="3.2.1.58" evidence="9"/>
<evidence type="ECO:0000259" key="12">
    <source>
        <dbReference type="Pfam" id="PF00150"/>
    </source>
</evidence>
<dbReference type="Pfam" id="PF00150">
    <property type="entry name" value="Cellulase"/>
    <property type="match status" value="1"/>
</dbReference>
<evidence type="ECO:0000256" key="1">
    <source>
        <dbReference type="ARBA" id="ARBA00004613"/>
    </source>
</evidence>
<feature type="domain" description="Glycoside hydrolase family 5" evidence="12">
    <location>
        <begin position="83"/>
        <end position="317"/>
    </location>
</feature>
<reference evidence="14" key="1">
    <citation type="journal article" date="2014" name="BMC Genomics">
        <title>Genome characteristics reveal the impact of lichenization on lichen-forming fungus Endocarpon pusillum Hedwig (Verrucariales, Ascomycota).</title>
        <authorList>
            <person name="Wang Y.-Y."/>
            <person name="Liu B."/>
            <person name="Zhang X.-Y."/>
            <person name="Zhou Q.-M."/>
            <person name="Zhang T."/>
            <person name="Li H."/>
            <person name="Yu Y.-F."/>
            <person name="Zhang X.-L."/>
            <person name="Hao X.-Y."/>
            <person name="Wang M."/>
            <person name="Wang L."/>
            <person name="Wei J.-C."/>
        </authorList>
    </citation>
    <scope>NUCLEOTIDE SEQUENCE [LARGE SCALE GENOMIC DNA]</scope>
    <source>
        <strain evidence="14">Z07020 / HMAS-L-300199</strain>
    </source>
</reference>
<dbReference type="SUPFAM" id="SSF50129">
    <property type="entry name" value="GroES-like"/>
    <property type="match status" value="1"/>
</dbReference>
<dbReference type="Gene3D" id="3.20.20.80">
    <property type="entry name" value="Glycosidases"/>
    <property type="match status" value="1"/>
</dbReference>
<evidence type="ECO:0000256" key="5">
    <source>
        <dbReference type="ARBA" id="ARBA00022801"/>
    </source>
</evidence>
<keyword evidence="7" id="KW-0961">Cell wall biogenesis/degradation</keyword>
<evidence type="ECO:0000256" key="11">
    <source>
        <dbReference type="SAM" id="SignalP"/>
    </source>
</evidence>
<dbReference type="InterPro" id="IPR001547">
    <property type="entry name" value="Glyco_hydro_5"/>
</dbReference>
<dbReference type="InterPro" id="IPR017853">
    <property type="entry name" value="GH"/>
</dbReference>
<comment type="similarity">
    <text evidence="2 10">Belongs to the glycosyl hydrolase 5 (cellulase A) family.</text>
</comment>
<dbReference type="eggNOG" id="KOG0023">
    <property type="taxonomic scope" value="Eukaryota"/>
</dbReference>
<evidence type="ECO:0000256" key="3">
    <source>
        <dbReference type="ARBA" id="ARBA00022525"/>
    </source>
</evidence>
<dbReference type="GO" id="GO:0071555">
    <property type="term" value="P:cell wall organization"/>
    <property type="evidence" value="ECO:0007669"/>
    <property type="project" value="UniProtKB-KW"/>
</dbReference>
<proteinExistence type="inferred from homology"/>
<comment type="catalytic activity">
    <reaction evidence="8">
        <text>Successive hydrolysis of beta-D-glucose units from the non-reducing ends of (1-&gt;3)-beta-D-glucans, releasing alpha-glucose.</text>
        <dbReference type="EC" id="3.2.1.58"/>
    </reaction>
</comment>
<keyword evidence="3" id="KW-0964">Secreted</keyword>
<dbReference type="OrthoDB" id="62120at2759"/>
<dbReference type="GeneID" id="19238011"/>
<dbReference type="GO" id="GO:0008270">
    <property type="term" value="F:zinc ion binding"/>
    <property type="evidence" value="ECO:0007669"/>
    <property type="project" value="InterPro"/>
</dbReference>
<dbReference type="RefSeq" id="XP_007802240.1">
    <property type="nucleotide sequence ID" value="XM_007804049.1"/>
</dbReference>
<comment type="subcellular location">
    <subcellularLocation>
        <location evidence="1">Secreted</location>
    </subcellularLocation>
</comment>
<dbReference type="PANTHER" id="PTHR31297:SF1">
    <property type="entry name" value="GLUCAN 1,3-BETA-GLUCOSIDASE I_II-RELATED"/>
    <property type="match status" value="1"/>
</dbReference>
<evidence type="ECO:0000256" key="2">
    <source>
        <dbReference type="ARBA" id="ARBA00005641"/>
    </source>
</evidence>
<dbReference type="Proteomes" id="UP000019373">
    <property type="component" value="Unassembled WGS sequence"/>
</dbReference>
<keyword evidence="4 11" id="KW-0732">Signal</keyword>
<dbReference type="HOGENOM" id="CLU_004624_0_1_1"/>
<dbReference type="GO" id="GO:0009986">
    <property type="term" value="C:cell surface"/>
    <property type="evidence" value="ECO:0007669"/>
    <property type="project" value="TreeGrafter"/>
</dbReference>
<feature type="chain" id="PRO_5004610149" description="glucan 1,3-beta-glucosidase" evidence="11">
    <location>
        <begin position="24"/>
        <end position="552"/>
    </location>
</feature>
<dbReference type="GO" id="GO:0016491">
    <property type="term" value="F:oxidoreductase activity"/>
    <property type="evidence" value="ECO:0007669"/>
    <property type="project" value="InterPro"/>
</dbReference>
<dbReference type="GO" id="GO:0004338">
    <property type="term" value="F:glucan exo-1,3-beta-glucosidase activity"/>
    <property type="evidence" value="ECO:0007669"/>
    <property type="project" value="UniProtKB-EC"/>
</dbReference>
<dbReference type="EMBL" id="KE721112">
    <property type="protein sequence ID" value="ERF72171.1"/>
    <property type="molecule type" value="Genomic_DNA"/>
</dbReference>
<dbReference type="InterPro" id="IPR002328">
    <property type="entry name" value="ADH_Zn_CS"/>
</dbReference>
<evidence type="ECO:0000256" key="10">
    <source>
        <dbReference type="RuleBase" id="RU361153"/>
    </source>
</evidence>
<dbReference type="FunFam" id="3.20.20.80:FF:000033">
    <property type="entry name" value="Glucan 1,3-beta-glucosidase A"/>
    <property type="match status" value="1"/>
</dbReference>
<evidence type="ECO:0000256" key="8">
    <source>
        <dbReference type="ARBA" id="ARBA00036824"/>
    </source>
</evidence>
<evidence type="ECO:0000256" key="7">
    <source>
        <dbReference type="ARBA" id="ARBA00023316"/>
    </source>
</evidence>
<keyword evidence="6 10" id="KW-0326">Glycosidase</keyword>
<feature type="signal peptide" evidence="11">
    <location>
        <begin position="1"/>
        <end position="23"/>
    </location>
</feature>
<dbReference type="SUPFAM" id="SSF51445">
    <property type="entry name" value="(Trans)glycosidases"/>
    <property type="match status" value="1"/>
</dbReference>
<evidence type="ECO:0000313" key="14">
    <source>
        <dbReference type="Proteomes" id="UP000019373"/>
    </source>
</evidence>
<dbReference type="GO" id="GO:0009251">
    <property type="term" value="P:glucan catabolic process"/>
    <property type="evidence" value="ECO:0007669"/>
    <property type="project" value="TreeGrafter"/>
</dbReference>
<dbReference type="InterPro" id="IPR011032">
    <property type="entry name" value="GroES-like_sf"/>
</dbReference>
<dbReference type="PANTHER" id="PTHR31297">
    <property type="entry name" value="GLUCAN ENDO-1,6-BETA-GLUCOSIDASE B"/>
    <property type="match status" value="1"/>
</dbReference>
<dbReference type="PROSITE" id="PS00059">
    <property type="entry name" value="ADH_ZINC"/>
    <property type="match status" value="1"/>
</dbReference>